<dbReference type="InterPro" id="IPR002078">
    <property type="entry name" value="Sigma_54_int"/>
</dbReference>
<feature type="region of interest" description="Disordered" evidence="5">
    <location>
        <begin position="501"/>
        <end position="523"/>
    </location>
</feature>
<organism evidence="8 9">
    <name type="scientific">Aquisphaera giovannonii</name>
    <dbReference type="NCBI Taxonomy" id="406548"/>
    <lineage>
        <taxon>Bacteria</taxon>
        <taxon>Pseudomonadati</taxon>
        <taxon>Planctomycetota</taxon>
        <taxon>Planctomycetia</taxon>
        <taxon>Isosphaerales</taxon>
        <taxon>Isosphaeraceae</taxon>
        <taxon>Aquisphaera</taxon>
    </lineage>
</organism>
<dbReference type="Pfam" id="PF00158">
    <property type="entry name" value="Sigma54_activat"/>
    <property type="match status" value="1"/>
</dbReference>
<dbReference type="GO" id="GO:0043565">
    <property type="term" value="F:sequence-specific DNA binding"/>
    <property type="evidence" value="ECO:0007669"/>
    <property type="project" value="InterPro"/>
</dbReference>
<dbReference type="GO" id="GO:0005524">
    <property type="term" value="F:ATP binding"/>
    <property type="evidence" value="ECO:0007669"/>
    <property type="project" value="UniProtKB-KW"/>
</dbReference>
<keyword evidence="9" id="KW-1185">Reference proteome</keyword>
<dbReference type="Gene3D" id="1.10.8.60">
    <property type="match status" value="1"/>
</dbReference>
<dbReference type="InterPro" id="IPR035965">
    <property type="entry name" value="PAS-like_dom_sf"/>
</dbReference>
<dbReference type="SUPFAM" id="SSF46689">
    <property type="entry name" value="Homeodomain-like"/>
    <property type="match status" value="1"/>
</dbReference>
<dbReference type="SUPFAM" id="SSF52540">
    <property type="entry name" value="P-loop containing nucleoside triphosphate hydrolases"/>
    <property type="match status" value="1"/>
</dbReference>
<feature type="compositionally biased region" description="Basic and acidic residues" evidence="5">
    <location>
        <begin position="510"/>
        <end position="523"/>
    </location>
</feature>
<feature type="region of interest" description="Disordered" evidence="5">
    <location>
        <begin position="283"/>
        <end position="306"/>
    </location>
</feature>
<dbReference type="CDD" id="cd00009">
    <property type="entry name" value="AAA"/>
    <property type="match status" value="1"/>
</dbReference>
<evidence type="ECO:0000256" key="2">
    <source>
        <dbReference type="ARBA" id="ARBA00022840"/>
    </source>
</evidence>
<dbReference type="PROSITE" id="PS50112">
    <property type="entry name" value="PAS"/>
    <property type="match status" value="1"/>
</dbReference>
<dbReference type="InterPro" id="IPR000014">
    <property type="entry name" value="PAS"/>
</dbReference>
<dbReference type="GO" id="GO:0006355">
    <property type="term" value="P:regulation of DNA-templated transcription"/>
    <property type="evidence" value="ECO:0007669"/>
    <property type="project" value="InterPro"/>
</dbReference>
<dbReference type="InterPro" id="IPR002197">
    <property type="entry name" value="HTH_Fis"/>
</dbReference>
<accession>A0A5B9W665</accession>
<reference evidence="8 9" key="1">
    <citation type="submission" date="2019-08" db="EMBL/GenBank/DDBJ databases">
        <title>Deep-cultivation of Planctomycetes and their phenomic and genomic characterization uncovers novel biology.</title>
        <authorList>
            <person name="Wiegand S."/>
            <person name="Jogler M."/>
            <person name="Boedeker C."/>
            <person name="Pinto D."/>
            <person name="Vollmers J."/>
            <person name="Rivas-Marin E."/>
            <person name="Kohn T."/>
            <person name="Peeters S.H."/>
            <person name="Heuer A."/>
            <person name="Rast P."/>
            <person name="Oberbeckmann S."/>
            <person name="Bunk B."/>
            <person name="Jeske O."/>
            <person name="Meyerdierks A."/>
            <person name="Storesund J.E."/>
            <person name="Kallscheuer N."/>
            <person name="Luecker S."/>
            <person name="Lage O.M."/>
            <person name="Pohl T."/>
            <person name="Merkel B.J."/>
            <person name="Hornburger P."/>
            <person name="Mueller R.-W."/>
            <person name="Bruemmer F."/>
            <person name="Labrenz M."/>
            <person name="Spormann A.M."/>
            <person name="Op den Camp H."/>
            <person name="Overmann J."/>
            <person name="Amann R."/>
            <person name="Jetten M.S.M."/>
            <person name="Mascher T."/>
            <person name="Medema M.H."/>
            <person name="Devos D.P."/>
            <person name="Kaster A.-K."/>
            <person name="Ovreas L."/>
            <person name="Rohde M."/>
            <person name="Galperin M.Y."/>
            <person name="Jogler C."/>
        </authorList>
    </citation>
    <scope>NUCLEOTIDE SEQUENCE [LARGE SCALE GENOMIC DNA]</scope>
    <source>
        <strain evidence="8 9">OJF2</strain>
    </source>
</reference>
<keyword evidence="1" id="KW-0547">Nucleotide-binding</keyword>
<evidence type="ECO:0000256" key="1">
    <source>
        <dbReference type="ARBA" id="ARBA00022741"/>
    </source>
</evidence>
<evidence type="ECO:0000313" key="9">
    <source>
        <dbReference type="Proteomes" id="UP000324233"/>
    </source>
</evidence>
<evidence type="ECO:0000256" key="5">
    <source>
        <dbReference type="SAM" id="MobiDB-lite"/>
    </source>
</evidence>
<dbReference type="RefSeq" id="WP_148595754.1">
    <property type="nucleotide sequence ID" value="NZ_CP042997.1"/>
</dbReference>
<protein>
    <submittedName>
        <fullName evidence="8">Nitrogen assimilation regulatory protein</fullName>
    </submittedName>
</protein>
<dbReference type="PRINTS" id="PR01590">
    <property type="entry name" value="HTHFIS"/>
</dbReference>
<dbReference type="Gene3D" id="3.30.450.20">
    <property type="entry name" value="PAS domain"/>
    <property type="match status" value="1"/>
</dbReference>
<dbReference type="InterPro" id="IPR027417">
    <property type="entry name" value="P-loop_NTPase"/>
</dbReference>
<gene>
    <name evidence="8" type="primary">ntrC</name>
    <name evidence="8" type="ORF">OJF2_45860</name>
</gene>
<dbReference type="InterPro" id="IPR058031">
    <property type="entry name" value="AAA_lid_NorR"/>
</dbReference>
<evidence type="ECO:0000259" key="6">
    <source>
        <dbReference type="PROSITE" id="PS50045"/>
    </source>
</evidence>
<evidence type="ECO:0000313" key="8">
    <source>
        <dbReference type="EMBL" id="QEH36028.1"/>
    </source>
</evidence>
<dbReference type="CDD" id="cd00130">
    <property type="entry name" value="PAS"/>
    <property type="match status" value="1"/>
</dbReference>
<feature type="domain" description="PAS" evidence="7">
    <location>
        <begin position="7"/>
        <end position="53"/>
    </location>
</feature>
<dbReference type="Pfam" id="PF08448">
    <property type="entry name" value="PAS_4"/>
    <property type="match status" value="1"/>
</dbReference>
<dbReference type="PANTHER" id="PTHR32071">
    <property type="entry name" value="TRANSCRIPTIONAL REGULATORY PROTEIN"/>
    <property type="match status" value="1"/>
</dbReference>
<dbReference type="Gene3D" id="1.10.10.60">
    <property type="entry name" value="Homeodomain-like"/>
    <property type="match status" value="1"/>
</dbReference>
<dbReference type="InterPro" id="IPR013656">
    <property type="entry name" value="PAS_4"/>
</dbReference>
<feature type="domain" description="Sigma-54 factor interaction" evidence="6">
    <location>
        <begin position="158"/>
        <end position="399"/>
    </location>
</feature>
<dbReference type="Pfam" id="PF02954">
    <property type="entry name" value="HTH_8"/>
    <property type="match status" value="1"/>
</dbReference>
<dbReference type="Gene3D" id="3.40.50.300">
    <property type="entry name" value="P-loop containing nucleotide triphosphate hydrolases"/>
    <property type="match status" value="1"/>
</dbReference>
<sequence>MAVTRGSAFRPEQLWQQAREPMFWLDPALRIVWVNRAWEALTGQSAEAVIGRTCGAHGPDRGGDPIELAASLSPPPEALAGAPAGTTALVPIAGGEPTWRRLEFWPFRDQQGATLGLLGQVRPAEEAASVPESRAHALRVRLMELRERLHRDHGIDSLIGSGPAHDRLMEQVKVAGASDAPVLLVGEPGTGKRLVARVIHGLGQRRHRPLVPIDCEALPADVLERELFASPRPGAADDGADGPPADGPARLAMPEGSALLLGDILATPRDLQARLAAAIQPGGRARDPLAGAHDGPAEGPEVGRGPRGVRVIATTAGDFEEASRRGLIRPDFSCAVSVLVLRLPPLRERAHDLPVLAQHFLERANRRTGGLASGFTARAMAALRAYDWPGNLRELDRVVAAAERRFGERQEGAPASAADGGPALVDVADLPASIRGHLAGSYLPPAAPRGIQPLDELLTEIERRLIESALSKARQNKSRAAEILGISRPRLYRRIKELNLPDADDADPGVGEKAEGREVKIEK</sequence>
<dbReference type="InterPro" id="IPR009057">
    <property type="entry name" value="Homeodomain-like_sf"/>
</dbReference>
<dbReference type="OrthoDB" id="213520at2"/>
<keyword evidence="3" id="KW-0805">Transcription regulation</keyword>
<dbReference type="KEGG" id="agv:OJF2_45860"/>
<proteinExistence type="predicted"/>
<evidence type="ECO:0000259" key="7">
    <source>
        <dbReference type="PROSITE" id="PS50112"/>
    </source>
</evidence>
<dbReference type="PROSITE" id="PS50045">
    <property type="entry name" value="SIGMA54_INTERACT_4"/>
    <property type="match status" value="1"/>
</dbReference>
<name>A0A5B9W665_9BACT</name>
<dbReference type="Pfam" id="PF25601">
    <property type="entry name" value="AAA_lid_14"/>
    <property type="match status" value="1"/>
</dbReference>
<dbReference type="EMBL" id="CP042997">
    <property type="protein sequence ID" value="QEH36028.1"/>
    <property type="molecule type" value="Genomic_DNA"/>
</dbReference>
<keyword evidence="4" id="KW-0804">Transcription</keyword>
<dbReference type="SUPFAM" id="SSF55785">
    <property type="entry name" value="PYP-like sensor domain (PAS domain)"/>
    <property type="match status" value="1"/>
</dbReference>
<keyword evidence="2" id="KW-0067">ATP-binding</keyword>
<dbReference type="Proteomes" id="UP000324233">
    <property type="component" value="Chromosome"/>
</dbReference>
<evidence type="ECO:0000256" key="4">
    <source>
        <dbReference type="ARBA" id="ARBA00023163"/>
    </source>
</evidence>
<evidence type="ECO:0000256" key="3">
    <source>
        <dbReference type="ARBA" id="ARBA00023015"/>
    </source>
</evidence>
<dbReference type="AlphaFoldDB" id="A0A5B9W665"/>